<feature type="region of interest" description="Disordered" evidence="3">
    <location>
        <begin position="353"/>
        <end position="372"/>
    </location>
</feature>
<evidence type="ECO:0000313" key="8">
    <source>
        <dbReference type="Proteomes" id="UP000478636"/>
    </source>
</evidence>
<dbReference type="InterPro" id="IPR041558">
    <property type="entry name" value="MucBP_2"/>
</dbReference>
<feature type="domain" description="MucBP" evidence="4">
    <location>
        <begin position="413"/>
        <end position="469"/>
    </location>
</feature>
<evidence type="ECO:0000313" key="7">
    <source>
        <dbReference type="EMBL" id="MWN21531.1"/>
    </source>
</evidence>
<dbReference type="Gene3D" id="2.60.40.4300">
    <property type="match status" value="2"/>
</dbReference>
<name>A0A6L7AGM2_LEULA</name>
<feature type="domain" description="Mub B2-like" evidence="6">
    <location>
        <begin position="1035"/>
        <end position="1102"/>
    </location>
</feature>
<evidence type="ECO:0000256" key="3">
    <source>
        <dbReference type="SAM" id="MobiDB-lite"/>
    </source>
</evidence>
<feature type="region of interest" description="Disordered" evidence="3">
    <location>
        <begin position="1117"/>
        <end position="1138"/>
    </location>
</feature>
<feature type="compositionally biased region" description="Low complexity" evidence="3">
    <location>
        <begin position="749"/>
        <end position="760"/>
    </location>
</feature>
<feature type="region of interest" description="Disordered" evidence="3">
    <location>
        <begin position="603"/>
        <end position="651"/>
    </location>
</feature>
<dbReference type="PANTHER" id="PTHR13037:SF24">
    <property type="entry name" value="POLYCOMB PROTEIN PCL-RELATED"/>
    <property type="match status" value="1"/>
</dbReference>
<feature type="domain" description="Mucin binding" evidence="5">
    <location>
        <begin position="179"/>
        <end position="229"/>
    </location>
</feature>
<feature type="domain" description="Mucin binding" evidence="5">
    <location>
        <begin position="1173"/>
        <end position="1237"/>
    </location>
</feature>
<feature type="domain" description="MucBP" evidence="4">
    <location>
        <begin position="918"/>
        <end position="970"/>
    </location>
</feature>
<feature type="region of interest" description="Disordered" evidence="3">
    <location>
        <begin position="476"/>
        <end position="525"/>
    </location>
</feature>
<gene>
    <name evidence="7" type="ORF">GQS40_09655</name>
</gene>
<dbReference type="PANTHER" id="PTHR13037">
    <property type="entry name" value="FORMIN"/>
    <property type="match status" value="1"/>
</dbReference>
<feature type="compositionally biased region" description="Low complexity" evidence="3">
    <location>
        <begin position="873"/>
        <end position="884"/>
    </location>
</feature>
<evidence type="ECO:0000259" key="6">
    <source>
        <dbReference type="Pfam" id="PF17966"/>
    </source>
</evidence>
<proteinExistence type="predicted"/>
<dbReference type="Pfam" id="PF17965">
    <property type="entry name" value="MucBP_2"/>
    <property type="match status" value="2"/>
</dbReference>
<dbReference type="Pfam" id="PF17966">
    <property type="entry name" value="Muc_B2"/>
    <property type="match status" value="2"/>
</dbReference>
<protein>
    <recommendedName>
        <fullName evidence="9">LPXTG cell wall anchor domain-containing protein</fullName>
    </recommendedName>
</protein>
<feature type="domain" description="Mub B2-like" evidence="6">
    <location>
        <begin position="127"/>
        <end position="172"/>
    </location>
</feature>
<feature type="region of interest" description="Disordered" evidence="3">
    <location>
        <begin position="231"/>
        <end position="258"/>
    </location>
</feature>
<feature type="domain" description="MucBP" evidence="4">
    <location>
        <begin position="290"/>
        <end position="342"/>
    </location>
</feature>
<dbReference type="Gene3D" id="3.10.20.320">
    <property type="entry name" value="Putative peptidoglycan bound protein (lpxtg motif)"/>
    <property type="match status" value="6"/>
</dbReference>
<feature type="compositionally biased region" description="Low complexity" evidence="3">
    <location>
        <begin position="2122"/>
        <end position="2136"/>
    </location>
</feature>
<dbReference type="Gene3D" id="3.10.20.470">
    <property type="match status" value="1"/>
</dbReference>
<evidence type="ECO:0000259" key="5">
    <source>
        <dbReference type="Pfam" id="PF17965"/>
    </source>
</evidence>
<evidence type="ECO:0000256" key="2">
    <source>
        <dbReference type="ARBA" id="ARBA00022737"/>
    </source>
</evidence>
<evidence type="ECO:0000256" key="1">
    <source>
        <dbReference type="ARBA" id="ARBA00022581"/>
    </source>
</evidence>
<feature type="compositionally biased region" description="Low complexity" evidence="3">
    <location>
        <begin position="495"/>
        <end position="506"/>
    </location>
</feature>
<reference evidence="7 8" key="1">
    <citation type="submission" date="2019-12" db="EMBL/GenBank/DDBJ databases">
        <title>Complete genome sequence of Leuconostoc lactis strain AVN1 provides insights into metabolic potential.</title>
        <authorList>
            <person name="Besrour N."/>
            <person name="Najjari A."/>
            <person name="Fhoula I."/>
            <person name="Jaballah S."/>
            <person name="Klibi N."/>
            <person name="Ouzari H.I."/>
        </authorList>
    </citation>
    <scope>NUCLEOTIDE SEQUENCE [LARGE SCALE GENOMIC DNA]</scope>
    <source>
        <strain evidence="7 8">AVN1</strain>
    </source>
</reference>
<feature type="domain" description="MucBP" evidence="4">
    <location>
        <begin position="540"/>
        <end position="596"/>
    </location>
</feature>
<dbReference type="InterPro" id="IPR009459">
    <property type="entry name" value="MucBP_dom"/>
</dbReference>
<sequence length="2180" mass="232795">MIPEVPSVTPENPGEDTPIVYNKVETPTPKTVDVTPETPKTVDVTSHSDIDKYSDVKVDPIKGYYTDRKSVPGEVAQQQDIVNTVVYKQIGKIVPVDPSGNPIPDAPTPQYPPINPNDPNGPKWPAKDSYTKQYTSTVHFVDENGNKLHDDNVQTSTWTRTLIVDKATGEILNPDEACGEKIDYSTTPRIDEWRDKGYRLVEDGFAEAGTPVYDDNDDVEQIFIVKLDHDTAPVGPNDPHEPGTTPNQPVPSIPGMNPEVPAVTPNQPGQDTPVTYVPVVPEKQLQTAKIVYVDTKTGKTLETDTVTGKSDAKVIEGYYLTAVPSNAEGTFGDDNVTVTFTYAKLGKIIPVDPSGNPIPDAPTPQYPNDPTDPTKTVPTIPGMTPEVPSVTPENPGQDTPVVYEMNKHSLTERFVDEAGNELAPSEVVGKDYVKDQKYNVTGDGYYLTAVPSNAEGTFGDDNVTVTFTYAKLGKIIPVDPSGNPIPDAPTPQYPNDPTDPTKTTPDQPGMTPQTPVVTPENPGKDTPVVYEMNKHSLTERFVDEAGNELEAPVVVGTDYVKNDKYNVTGDAKMITAVPSNAEGTFGDDNVTVTFTYAKLGKIIPVDPSGNPIPDAPTPQYPNDPTDPTKTTPNQPVPEIPVPSVTPENPGKDTPVVYEMNKHSLTERFVDEAGNELAPSEVVGKDYVKDQKYNVTGDAKVIDGYYFNVEGTFDDEDVTVTFTYAKLGKIIPVDPSGNPIPDAPTPQYPNDPTDPTKTTPDQPVPSIPGMTPNPGEDTPVVYVPVVEGKYSLIERFVDEAGQEISSTIVKGTEYVKNDKYNVTGDAKVIDGYYLTAVPSDNVTVTFTYAKLGKIIPVDPSGNPIPDAPTPQYPNDPTDPTKTTPNQPVPSIPGMNPEVPAITPNQIYNPVVEKHSLTERFVDEAGNELAPSEVIGTDYVKNDKYNVTGDAKVIDGYYLTAMPSNAEGTFGEVYKPMGKIVPVDPSGNPIPDAPTPQYPNDPTDPTKTTPDQPVPEIPGMTPEVPSVTPENPGKDTPVDVQTSTWTRTLNVDKVTGDVLNPAEPWTPDKPTYDKVNVPVVPGYYADQPEVPAKPTVQENITDKVPETYYVTLEHDIAPVGPNNPHEPGTPVNPNDPDGPKWPTQDQYTKDYTSTVEFVDDQGNKMPGLDDEIQNQPVTIIYQDKSENNKVLATDELEGKPGTALDYSTADKIQSFIDKGYKLVSDGVPNNATFGDDAGYTASIKSTNANGVTVGDDAATVHAILDIPAGTVVSNGKLSETYLNNGGTVVMPANYETVVVYQKDMTRDITLDLTADQIATVEAYAATHTADETLNYIKNLYVVSQDSGWQVAEGINTKTAYDAVATPEIKDNQTSPTAKGAKGTAPYYGISTMRASHQIWFPHGTEIQAAGQHQNTIKYVYEDGTEAAPTVTQSVLKIGGTNYVVYQQIKSDGAQQIWLNVDAVEFNKNGFAAKDEYNNGANPDVSISGKELTANILANDMYAELISFPLGAANSVIDIQDPLYLNLQRYSADGATKGWMPVGGTDINSTSAAYTANLIYMGGTKGVYNYIGVNEGGNITVDEYATFRVILTGRGDNPWDDVISLDSRNSSTNAAFTSKKGAIVDIRDDNTNLFTGRDGFILGNNANFTSGEYSNVHFQNQGRGVALDLANNSNIVISKHSNTLFESNGKTGTSGSYDGLNGGNFLTGRNAVVNMNTSIGQAVSIGADRPGIGVTAADRFGGYGTSQSRNAGPTAVTFGDYSQFNANIWGAKSVTVADGANFTLNRSAIGDGINLPDGATVQVGDNATMTVNLNTDNGTESARYHDAGIFIASANGAVTFNNSSNTSTVTFKDVTHSGASLYGGSGNAAVVIDGTTTSTVSTSSKPTAKTYSANGNGALNNPYYQTITVDGTINAMGTGTVEGNDRTVVIKGADQNASIDFGSTPLNVNGTMQLAFENLILKTVTNQATVDNTVNTADQATQAAAEKTTTPASTAANTQAAAPVVTLRAAATADTSTTTTVNNWTGLIKSNVAQVDNSANNATVANNLDKKSITDSTLSNNNDLKSTEMQSTVADQAAADDANTADQTATEKQATVLVGATFFLGSTTSASASDEQLADKQAGVTQQTDQNATNTNDRVLKFDNATSTATTDNADSSAAKMCFIQIMLKCTFQHNFFYTILFS</sequence>
<feature type="compositionally biased region" description="Low complexity" evidence="3">
    <location>
        <begin position="622"/>
        <end position="633"/>
    </location>
</feature>
<feature type="region of interest" description="Disordered" evidence="3">
    <location>
        <begin position="732"/>
        <end position="775"/>
    </location>
</feature>
<feature type="compositionally biased region" description="Low complexity" evidence="3">
    <location>
        <begin position="998"/>
        <end position="1009"/>
    </location>
</feature>
<keyword evidence="1" id="KW-0945">Host-virus interaction</keyword>
<feature type="region of interest" description="Disordered" evidence="3">
    <location>
        <begin position="2111"/>
        <end position="2136"/>
    </location>
</feature>
<feature type="region of interest" description="Disordered" evidence="3">
    <location>
        <begin position="856"/>
        <end position="886"/>
    </location>
</feature>
<dbReference type="Proteomes" id="UP000478636">
    <property type="component" value="Unassembled WGS sequence"/>
</dbReference>
<feature type="region of interest" description="Disordered" evidence="3">
    <location>
        <begin position="1"/>
        <end position="46"/>
    </location>
</feature>
<feature type="region of interest" description="Disordered" evidence="3">
    <location>
        <begin position="980"/>
        <end position="1038"/>
    </location>
</feature>
<feature type="domain" description="MucBP" evidence="4">
    <location>
        <begin position="794"/>
        <end position="846"/>
    </location>
</feature>
<dbReference type="InterPro" id="IPR041495">
    <property type="entry name" value="Mub_B2"/>
</dbReference>
<evidence type="ECO:0000259" key="4">
    <source>
        <dbReference type="Pfam" id="PF06458"/>
    </source>
</evidence>
<comment type="caution">
    <text evidence="7">The sequence shown here is derived from an EMBL/GenBank/DDBJ whole genome shotgun (WGS) entry which is preliminary data.</text>
</comment>
<keyword evidence="2" id="KW-0677">Repeat</keyword>
<dbReference type="Pfam" id="PF06458">
    <property type="entry name" value="MucBP"/>
    <property type="match status" value="6"/>
</dbReference>
<organism evidence="7 8">
    <name type="scientific">Leuconostoc lactis</name>
    <dbReference type="NCBI Taxonomy" id="1246"/>
    <lineage>
        <taxon>Bacteria</taxon>
        <taxon>Bacillati</taxon>
        <taxon>Bacillota</taxon>
        <taxon>Bacilli</taxon>
        <taxon>Lactobacillales</taxon>
        <taxon>Lactobacillaceae</taxon>
        <taxon>Leuconostoc</taxon>
    </lineage>
</organism>
<accession>A0A6L7AGM2</accession>
<evidence type="ECO:0008006" key="9">
    <source>
        <dbReference type="Google" id="ProtNLM"/>
    </source>
</evidence>
<feature type="domain" description="MucBP" evidence="4">
    <location>
        <begin position="667"/>
        <end position="723"/>
    </location>
</feature>
<dbReference type="EMBL" id="WSZI01000016">
    <property type="protein sequence ID" value="MWN21531.1"/>
    <property type="molecule type" value="Genomic_DNA"/>
</dbReference>